<comment type="caution">
    <text evidence="1">The sequence shown here is derived from an EMBL/GenBank/DDBJ whole genome shotgun (WGS) entry which is preliminary data.</text>
</comment>
<dbReference type="STRING" id="354355.SAMN05660816_06316"/>
<name>A0A1V9ENX4_9BACT</name>
<dbReference type="SUPFAM" id="SSF55486">
    <property type="entry name" value="Metalloproteases ('zincins'), catalytic domain"/>
    <property type="match status" value="1"/>
</dbReference>
<dbReference type="OrthoDB" id="939700at2"/>
<dbReference type="EMBL" id="LVXG01000022">
    <property type="protein sequence ID" value="OQP47781.1"/>
    <property type="molecule type" value="Genomic_DNA"/>
</dbReference>
<organism evidence="1 2">
    <name type="scientific">Niastella yeongjuensis</name>
    <dbReference type="NCBI Taxonomy" id="354355"/>
    <lineage>
        <taxon>Bacteria</taxon>
        <taxon>Pseudomonadati</taxon>
        <taxon>Bacteroidota</taxon>
        <taxon>Chitinophagia</taxon>
        <taxon>Chitinophagales</taxon>
        <taxon>Chitinophagaceae</taxon>
        <taxon>Niastella</taxon>
    </lineage>
</organism>
<gene>
    <name evidence="1" type="ORF">A4H97_30940</name>
</gene>
<proteinExistence type="predicted"/>
<evidence type="ECO:0000313" key="2">
    <source>
        <dbReference type="Proteomes" id="UP000192610"/>
    </source>
</evidence>
<evidence type="ECO:0000313" key="1">
    <source>
        <dbReference type="EMBL" id="OQP47781.1"/>
    </source>
</evidence>
<keyword evidence="2" id="KW-1185">Reference proteome</keyword>
<reference evidence="2" key="1">
    <citation type="submission" date="2016-04" db="EMBL/GenBank/DDBJ databases">
        <authorList>
            <person name="Chen L."/>
            <person name="Zhuang W."/>
            <person name="Wang G."/>
        </authorList>
    </citation>
    <scope>NUCLEOTIDE SEQUENCE [LARGE SCALE GENOMIC DNA]</scope>
    <source>
        <strain evidence="2">17621</strain>
    </source>
</reference>
<sequence>MGEAELYTTTNQLIIHSVIFFYGDAASKDLSWQIANDISKHWNEPNAQIKINDDMYTVQFEIDGIYEPDLNPEKVWYNDNPRFNFFRIEEFANGNISFVDDIGSNTGYFKLDNLLQTSTTAPHEYGHTIGLVHPTNLDIRGKGIPGIMYPRGTIVDPPFQYNPEARAGDNTNGGTMNPVYRKVLQADIEDLKLHKLFFTNCKAVVGGFSSLYHEKHTPAVS</sequence>
<protein>
    <submittedName>
        <fullName evidence="1">Peptidase M10</fullName>
    </submittedName>
</protein>
<dbReference type="AlphaFoldDB" id="A0A1V9ENX4"/>
<accession>A0A1V9ENX4</accession>
<dbReference type="RefSeq" id="WP_081200790.1">
    <property type="nucleotide sequence ID" value="NZ_FOCZ01000019.1"/>
</dbReference>
<dbReference type="Proteomes" id="UP000192610">
    <property type="component" value="Unassembled WGS sequence"/>
</dbReference>